<dbReference type="PANTHER" id="PTHR20961:SF162">
    <property type="entry name" value="GLYCOSYLTRANSFERASE FAMILY 61 PROTEIN"/>
    <property type="match status" value="1"/>
</dbReference>
<evidence type="ECO:0000256" key="1">
    <source>
        <dbReference type="ARBA" id="ARBA00004323"/>
    </source>
</evidence>
<dbReference type="EMBL" id="JACEFO010002292">
    <property type="protein sequence ID" value="KAF8667893.1"/>
    <property type="molecule type" value="Genomic_DNA"/>
</dbReference>
<evidence type="ECO:0000256" key="2">
    <source>
        <dbReference type="ARBA" id="ARBA00004881"/>
    </source>
</evidence>
<protein>
    <recommendedName>
        <fullName evidence="6">Glycosyltransferase 61 catalytic domain-containing protein</fullName>
    </recommendedName>
</protein>
<comment type="subcellular location">
    <subcellularLocation>
        <location evidence="1">Golgi apparatus membrane</location>
        <topology evidence="1">Single-pass type II membrane protein</topology>
    </subcellularLocation>
</comment>
<evidence type="ECO:0000313" key="8">
    <source>
        <dbReference type="Proteomes" id="UP000636709"/>
    </source>
</evidence>
<feature type="domain" description="Glycosyltransferase 61 catalytic" evidence="6">
    <location>
        <begin position="247"/>
        <end position="438"/>
    </location>
</feature>
<gene>
    <name evidence="7" type="ORF">HU200_052518</name>
</gene>
<comment type="pathway">
    <text evidence="2">Glycan metabolism.</text>
</comment>
<dbReference type="PANTHER" id="PTHR20961">
    <property type="entry name" value="GLYCOSYLTRANSFERASE"/>
    <property type="match status" value="1"/>
</dbReference>
<evidence type="ECO:0000256" key="5">
    <source>
        <dbReference type="ARBA" id="ARBA00023180"/>
    </source>
</evidence>
<dbReference type="Proteomes" id="UP000636709">
    <property type="component" value="Unassembled WGS sequence"/>
</dbReference>
<dbReference type="GO" id="GO:0000139">
    <property type="term" value="C:Golgi membrane"/>
    <property type="evidence" value="ECO:0007669"/>
    <property type="project" value="UniProtKB-SubCell"/>
</dbReference>
<dbReference type="InterPro" id="IPR007657">
    <property type="entry name" value="Glycosyltransferase_61"/>
</dbReference>
<comment type="caution">
    <text evidence="7">The sequence shown here is derived from an EMBL/GenBank/DDBJ whole genome shotgun (WGS) entry which is preliminary data.</text>
</comment>
<reference evidence="7" key="1">
    <citation type="submission" date="2020-07" db="EMBL/GenBank/DDBJ databases">
        <title>Genome sequence and genetic diversity analysis of an under-domesticated orphan crop, white fonio (Digitaria exilis).</title>
        <authorList>
            <person name="Bennetzen J.L."/>
            <person name="Chen S."/>
            <person name="Ma X."/>
            <person name="Wang X."/>
            <person name="Yssel A.E.J."/>
            <person name="Chaluvadi S.R."/>
            <person name="Johnson M."/>
            <person name="Gangashetty P."/>
            <person name="Hamidou F."/>
            <person name="Sanogo M.D."/>
            <person name="Zwaenepoel A."/>
            <person name="Wallace J."/>
            <person name="Van De Peer Y."/>
            <person name="Van Deynze A."/>
        </authorList>
    </citation>
    <scope>NUCLEOTIDE SEQUENCE</scope>
    <source>
        <tissue evidence="7">Leaves</tissue>
    </source>
</reference>
<evidence type="ECO:0000313" key="7">
    <source>
        <dbReference type="EMBL" id="KAF8667893.1"/>
    </source>
</evidence>
<dbReference type="Pfam" id="PF04577">
    <property type="entry name" value="Glyco_transf_61"/>
    <property type="match status" value="1"/>
</dbReference>
<accession>A0A835E454</accession>
<dbReference type="AlphaFoldDB" id="A0A835E454"/>
<sequence>MKGRHESTKQHGSAGRRVLLWLLLTPLVVLVVLKTDFLPQAAHSREAGFTRFKDEMVHKVSSLGELCKTCLMNRITSIQGLDSARWQQQSLDTEKPESAKGMYGNDMERNLKCAAGHNQQNDILTTNVAKDASLINSDVGAPKISTFTCNFSHRHSDNCRMEGDLRIHGRSASVYVVSSSTFNPKNSTIPIKPYTRKWEPETMARIREVNIRTSPPAPYSVVIPPRCTVKHDVPAVIFSTGGCGKNFFHAMSDLIVPLYTTAHEYNGHVQLLITDYEPEWVAKFRPILSALSMYPVIDFDSDTAVRCFPAAHVGLESHRILGIDPALSRNGYTMMGFNDFLRSVFSLDRAWTTPVSRSSGQKPRLVFVLRHHSRAVTNEADAIAALADVGFEVVAAGPEDVSDMVKIAAVVNTCDVMVGVHGAGLTNMVFLPHNGTIVQIIPWGNLKYPCRYDFGDPVPDMGLHYEEYEVTAEETTLKDKYPRDHPVFADPISIERSGKLWEVFLEGQNVTLDIDRFRGAMQQVYPTE</sequence>
<name>A0A835E454_9POAL</name>
<dbReference type="OrthoDB" id="529273at2759"/>
<organism evidence="7 8">
    <name type="scientific">Digitaria exilis</name>
    <dbReference type="NCBI Taxonomy" id="1010633"/>
    <lineage>
        <taxon>Eukaryota</taxon>
        <taxon>Viridiplantae</taxon>
        <taxon>Streptophyta</taxon>
        <taxon>Embryophyta</taxon>
        <taxon>Tracheophyta</taxon>
        <taxon>Spermatophyta</taxon>
        <taxon>Magnoliopsida</taxon>
        <taxon>Liliopsida</taxon>
        <taxon>Poales</taxon>
        <taxon>Poaceae</taxon>
        <taxon>PACMAD clade</taxon>
        <taxon>Panicoideae</taxon>
        <taxon>Panicodae</taxon>
        <taxon>Paniceae</taxon>
        <taxon>Anthephorinae</taxon>
        <taxon>Digitaria</taxon>
    </lineage>
</organism>
<evidence type="ECO:0000259" key="6">
    <source>
        <dbReference type="Pfam" id="PF04577"/>
    </source>
</evidence>
<proteinExistence type="predicted"/>
<keyword evidence="5" id="KW-0325">Glycoprotein</keyword>
<keyword evidence="4" id="KW-0808">Transferase</keyword>
<keyword evidence="3" id="KW-0328">Glycosyltransferase</keyword>
<dbReference type="GO" id="GO:0016763">
    <property type="term" value="F:pentosyltransferase activity"/>
    <property type="evidence" value="ECO:0007669"/>
    <property type="project" value="UniProtKB-ARBA"/>
</dbReference>
<dbReference type="InterPro" id="IPR049625">
    <property type="entry name" value="Glyco_transf_61_cat"/>
</dbReference>
<evidence type="ECO:0000256" key="3">
    <source>
        <dbReference type="ARBA" id="ARBA00022676"/>
    </source>
</evidence>
<keyword evidence="8" id="KW-1185">Reference proteome</keyword>
<evidence type="ECO:0000256" key="4">
    <source>
        <dbReference type="ARBA" id="ARBA00022679"/>
    </source>
</evidence>